<dbReference type="PANTHER" id="PTHR32309">
    <property type="entry name" value="TYROSINE-PROTEIN KINASE"/>
    <property type="match status" value="1"/>
</dbReference>
<dbReference type="InterPro" id="IPR005702">
    <property type="entry name" value="Wzc-like_C"/>
</dbReference>
<evidence type="ECO:0000256" key="8">
    <source>
        <dbReference type="ARBA" id="ARBA00051245"/>
    </source>
</evidence>
<dbReference type="InterPro" id="IPR050445">
    <property type="entry name" value="Bact_polysacc_biosynth/exp"/>
</dbReference>
<dbReference type="GO" id="GO:0004715">
    <property type="term" value="F:non-membrane spanning protein tyrosine kinase activity"/>
    <property type="evidence" value="ECO:0007669"/>
    <property type="project" value="UniProtKB-EC"/>
</dbReference>
<evidence type="ECO:0000256" key="5">
    <source>
        <dbReference type="ARBA" id="ARBA00022777"/>
    </source>
</evidence>
<organism evidence="10 11">
    <name type="scientific">Neobacillus bataviensis</name>
    <dbReference type="NCBI Taxonomy" id="220685"/>
    <lineage>
        <taxon>Bacteria</taxon>
        <taxon>Bacillati</taxon>
        <taxon>Bacillota</taxon>
        <taxon>Bacilli</taxon>
        <taxon>Bacillales</taxon>
        <taxon>Bacillaceae</taxon>
        <taxon>Neobacillus</taxon>
    </lineage>
</organism>
<dbReference type="Gene3D" id="3.40.50.300">
    <property type="entry name" value="P-loop containing nucleotide triphosphate hydrolases"/>
    <property type="match status" value="1"/>
</dbReference>
<gene>
    <name evidence="10" type="ORF">FB550_108176</name>
</gene>
<evidence type="ECO:0000259" key="9">
    <source>
        <dbReference type="Pfam" id="PF13614"/>
    </source>
</evidence>
<evidence type="ECO:0000256" key="7">
    <source>
        <dbReference type="ARBA" id="ARBA00023137"/>
    </source>
</evidence>
<keyword evidence="4" id="KW-0547">Nucleotide-binding</keyword>
<keyword evidence="6" id="KW-0067">ATP-binding</keyword>
<dbReference type="InterPro" id="IPR025669">
    <property type="entry name" value="AAA_dom"/>
</dbReference>
<dbReference type="Pfam" id="PF13614">
    <property type="entry name" value="AAA_31"/>
    <property type="match status" value="1"/>
</dbReference>
<reference evidence="10 11" key="1">
    <citation type="submission" date="2019-06" db="EMBL/GenBank/DDBJ databases">
        <title>Sorghum-associated microbial communities from plants grown in Nebraska, USA.</title>
        <authorList>
            <person name="Schachtman D."/>
        </authorList>
    </citation>
    <scope>NUCLEOTIDE SEQUENCE [LARGE SCALE GENOMIC DNA]</scope>
    <source>
        <strain evidence="10 11">2482</strain>
    </source>
</reference>
<sequence>MIINKKTMITKRKNPFLTYYYPNSLLADQFQTIQTNINFLMSEKMTQTIMVTSPEEGDGKSTLLANIAVAIAQQKKKVLLIDSNLRAPALHEFFYTSNTHGLTDVLSGRMTLSEVVHHTEIWRLDLLSSGSIPKNPVELLGSKIMKELLVKVKESYDVIILDSTALIKLPDTKLLASLCDGVLLVVKNGKTKLQSASEAKKMLEFAKARLLGVVLNQ</sequence>
<proteinExistence type="inferred from homology"/>
<keyword evidence="3" id="KW-0808">Transferase</keyword>
<evidence type="ECO:0000256" key="2">
    <source>
        <dbReference type="ARBA" id="ARBA00011903"/>
    </source>
</evidence>
<evidence type="ECO:0000256" key="3">
    <source>
        <dbReference type="ARBA" id="ARBA00022679"/>
    </source>
</evidence>
<dbReference type="EC" id="2.7.10.2" evidence="2"/>
<dbReference type="GO" id="GO:0005886">
    <property type="term" value="C:plasma membrane"/>
    <property type="evidence" value="ECO:0007669"/>
    <property type="project" value="TreeGrafter"/>
</dbReference>
<dbReference type="EMBL" id="VIVN01000008">
    <property type="protein sequence ID" value="TWD98920.1"/>
    <property type="molecule type" value="Genomic_DNA"/>
</dbReference>
<dbReference type="GO" id="GO:0005524">
    <property type="term" value="F:ATP binding"/>
    <property type="evidence" value="ECO:0007669"/>
    <property type="project" value="UniProtKB-KW"/>
</dbReference>
<dbReference type="InterPro" id="IPR027417">
    <property type="entry name" value="P-loop_NTPase"/>
</dbReference>
<evidence type="ECO:0000256" key="6">
    <source>
        <dbReference type="ARBA" id="ARBA00022840"/>
    </source>
</evidence>
<name>A0A561D6G0_9BACI</name>
<keyword evidence="7 10" id="KW-0829">Tyrosine-protein kinase</keyword>
<keyword evidence="11" id="KW-1185">Reference proteome</keyword>
<dbReference type="NCBIfam" id="TIGR01007">
    <property type="entry name" value="eps_fam"/>
    <property type="match status" value="1"/>
</dbReference>
<evidence type="ECO:0000313" key="11">
    <source>
        <dbReference type="Proteomes" id="UP000319671"/>
    </source>
</evidence>
<comment type="similarity">
    <text evidence="1">Belongs to the CpsD/CapB family.</text>
</comment>
<keyword evidence="5 10" id="KW-0418">Kinase</keyword>
<dbReference type="CDD" id="cd05387">
    <property type="entry name" value="BY-kinase"/>
    <property type="match status" value="1"/>
</dbReference>
<dbReference type="RefSeq" id="WP_261380688.1">
    <property type="nucleotide sequence ID" value="NZ_VIVN01000008.1"/>
</dbReference>
<dbReference type="SUPFAM" id="SSF52540">
    <property type="entry name" value="P-loop containing nucleoside triphosphate hydrolases"/>
    <property type="match status" value="1"/>
</dbReference>
<accession>A0A561D6G0</accession>
<comment type="catalytic activity">
    <reaction evidence="8">
        <text>L-tyrosyl-[protein] + ATP = O-phospho-L-tyrosyl-[protein] + ADP + H(+)</text>
        <dbReference type="Rhea" id="RHEA:10596"/>
        <dbReference type="Rhea" id="RHEA-COMP:10136"/>
        <dbReference type="Rhea" id="RHEA-COMP:20101"/>
        <dbReference type="ChEBI" id="CHEBI:15378"/>
        <dbReference type="ChEBI" id="CHEBI:30616"/>
        <dbReference type="ChEBI" id="CHEBI:46858"/>
        <dbReference type="ChEBI" id="CHEBI:61978"/>
        <dbReference type="ChEBI" id="CHEBI:456216"/>
        <dbReference type="EC" id="2.7.10.2"/>
    </reaction>
</comment>
<evidence type="ECO:0000313" key="10">
    <source>
        <dbReference type="EMBL" id="TWD98920.1"/>
    </source>
</evidence>
<protein>
    <recommendedName>
        <fullName evidence="2">non-specific protein-tyrosine kinase</fullName>
        <ecNumber evidence="2">2.7.10.2</ecNumber>
    </recommendedName>
</protein>
<dbReference type="Proteomes" id="UP000319671">
    <property type="component" value="Unassembled WGS sequence"/>
</dbReference>
<dbReference type="AlphaFoldDB" id="A0A561D6G0"/>
<comment type="caution">
    <text evidence="10">The sequence shown here is derived from an EMBL/GenBank/DDBJ whole genome shotgun (WGS) entry which is preliminary data.</text>
</comment>
<dbReference type="PANTHER" id="PTHR32309:SF13">
    <property type="entry name" value="FERRIC ENTEROBACTIN TRANSPORT PROTEIN FEPE"/>
    <property type="match status" value="1"/>
</dbReference>
<feature type="domain" description="AAA" evidence="9">
    <location>
        <begin position="47"/>
        <end position="195"/>
    </location>
</feature>
<evidence type="ECO:0000256" key="1">
    <source>
        <dbReference type="ARBA" id="ARBA00007316"/>
    </source>
</evidence>
<evidence type="ECO:0000256" key="4">
    <source>
        <dbReference type="ARBA" id="ARBA00022741"/>
    </source>
</evidence>